<dbReference type="Pfam" id="PF13289">
    <property type="entry name" value="SIR2_2"/>
    <property type="match status" value="1"/>
</dbReference>
<name>X0VK40_9ZZZZ</name>
<gene>
    <name evidence="1" type="ORF">S01H1_37323</name>
</gene>
<comment type="caution">
    <text evidence="1">The sequence shown here is derived from an EMBL/GenBank/DDBJ whole genome shotgun (WGS) entry which is preliminary data.</text>
</comment>
<evidence type="ECO:0000313" key="1">
    <source>
        <dbReference type="EMBL" id="GAG11562.1"/>
    </source>
</evidence>
<dbReference type="EMBL" id="BARS01023442">
    <property type="protein sequence ID" value="GAG11562.1"/>
    <property type="molecule type" value="Genomic_DNA"/>
</dbReference>
<proteinExistence type="predicted"/>
<feature type="non-terminal residue" evidence="1">
    <location>
        <position position="269"/>
    </location>
</feature>
<accession>X0VK40</accession>
<reference evidence="1" key="1">
    <citation type="journal article" date="2014" name="Front. Microbiol.">
        <title>High frequency of phylogenetically diverse reductive dehalogenase-homologous genes in deep subseafloor sedimentary metagenomes.</title>
        <authorList>
            <person name="Kawai M."/>
            <person name="Futagami T."/>
            <person name="Toyoda A."/>
            <person name="Takaki Y."/>
            <person name="Nishi S."/>
            <person name="Hori S."/>
            <person name="Arai W."/>
            <person name="Tsubouchi T."/>
            <person name="Morono Y."/>
            <person name="Uchiyama I."/>
            <person name="Ito T."/>
            <person name="Fujiyama A."/>
            <person name="Inagaki F."/>
            <person name="Takami H."/>
        </authorList>
    </citation>
    <scope>NUCLEOTIDE SEQUENCE</scope>
    <source>
        <strain evidence="1">Expedition CK06-06</strain>
    </source>
</reference>
<dbReference type="AlphaFoldDB" id="X0VK40"/>
<sequence>IEKAFKDKKIIITEKNIKKINCKVPNNVIKIIKLHGSWELTDTLIFTLEQEGKGLYFEFRDYLKNKLDNKIVCFIGYSASDFDIYPVLYEVNFKKVYWLIKANNESNNRIEKILKKRPGYYFSCSGDIKVIYNKITNKKLTLKKSRECKELIDFLSRRLNISQKYLLVAKIFFILLKVDKTIDILHYALRNLYEEKSFKKNKNEFIHLLAGSYNQKGNLIKAHRYYKRYLEQVEAAHIESEKLFDANLTLVSSYIMMGNLNEAKNKIEE</sequence>
<feature type="non-terminal residue" evidence="1">
    <location>
        <position position="1"/>
    </location>
</feature>
<organism evidence="1">
    <name type="scientific">marine sediment metagenome</name>
    <dbReference type="NCBI Taxonomy" id="412755"/>
    <lineage>
        <taxon>unclassified sequences</taxon>
        <taxon>metagenomes</taxon>
        <taxon>ecological metagenomes</taxon>
    </lineage>
</organism>
<protein>
    <submittedName>
        <fullName evidence="1">Uncharacterized protein</fullName>
    </submittedName>
</protein>